<keyword evidence="6 13" id="KW-0808">Transferase</keyword>
<keyword evidence="10 13" id="KW-0067">ATP-binding</keyword>
<dbReference type="KEGG" id="bths:CNY62_06860"/>
<evidence type="ECO:0000256" key="13">
    <source>
        <dbReference type="PIRNR" id="PIRNR004930"/>
    </source>
</evidence>
<evidence type="ECO:0000256" key="6">
    <source>
        <dbReference type="ARBA" id="ARBA00022679"/>
    </source>
</evidence>
<evidence type="ECO:0000313" key="17">
    <source>
        <dbReference type="Proteomes" id="UP000243591"/>
    </source>
</evidence>
<dbReference type="PROSITE" id="PS51163">
    <property type="entry name" value="YRDC"/>
    <property type="match status" value="1"/>
</dbReference>
<feature type="binding site" evidence="14">
    <location>
        <position position="121"/>
    </location>
    <ligand>
        <name>ATP</name>
        <dbReference type="ChEBI" id="CHEBI:30616"/>
    </ligand>
</feature>
<evidence type="ECO:0000256" key="7">
    <source>
        <dbReference type="ARBA" id="ARBA00022694"/>
    </source>
</evidence>
<dbReference type="GO" id="GO:0003725">
    <property type="term" value="F:double-stranded RNA binding"/>
    <property type="evidence" value="ECO:0007669"/>
    <property type="project" value="UniProtKB-UniRule"/>
</dbReference>
<feature type="binding site" evidence="14">
    <location>
        <position position="185"/>
    </location>
    <ligand>
        <name>L-threonine</name>
        <dbReference type="ChEBI" id="CHEBI:57926"/>
    </ligand>
</feature>
<evidence type="ECO:0000256" key="1">
    <source>
        <dbReference type="ARBA" id="ARBA00004496"/>
    </source>
</evidence>
<dbReference type="InterPro" id="IPR017945">
    <property type="entry name" value="DHBP_synth_RibB-like_a/b_dom"/>
</dbReference>
<keyword evidence="17" id="KW-1185">Reference proteome</keyword>
<feature type="binding site" evidence="14">
    <location>
        <position position="65"/>
    </location>
    <ligand>
        <name>ATP</name>
        <dbReference type="ChEBI" id="CHEBI:30616"/>
    </ligand>
</feature>
<dbReference type="GO" id="GO:0061710">
    <property type="term" value="F:L-threonylcarbamoyladenylate synthase"/>
    <property type="evidence" value="ECO:0007669"/>
    <property type="project" value="UniProtKB-EC"/>
</dbReference>
<keyword evidence="8 13" id="KW-0548">Nucleotidyltransferase</keyword>
<feature type="binding site" evidence="14">
    <location>
        <position position="61"/>
    </location>
    <ligand>
        <name>ATP</name>
        <dbReference type="ChEBI" id="CHEBI:30616"/>
    </ligand>
</feature>
<feature type="binding site" evidence="14">
    <location>
        <position position="125"/>
    </location>
    <ligand>
        <name>L-threonine</name>
        <dbReference type="ChEBI" id="CHEBI:57926"/>
    </ligand>
</feature>
<organism evidence="16 17">
    <name type="scientific">Brochothrix thermosphacta</name>
    <name type="common">Microbacterium thermosphactum</name>
    <dbReference type="NCBI Taxonomy" id="2756"/>
    <lineage>
        <taxon>Bacteria</taxon>
        <taxon>Bacillati</taxon>
        <taxon>Bacillota</taxon>
        <taxon>Bacilli</taxon>
        <taxon>Bacillales</taxon>
        <taxon>Listeriaceae</taxon>
        <taxon>Brochothrix</taxon>
    </lineage>
</organism>
<feature type="binding site" evidence="14">
    <location>
        <position position="70"/>
    </location>
    <ligand>
        <name>L-threonine</name>
        <dbReference type="ChEBI" id="CHEBI:57926"/>
    </ligand>
</feature>
<dbReference type="GO" id="GO:0000049">
    <property type="term" value="F:tRNA binding"/>
    <property type="evidence" value="ECO:0007669"/>
    <property type="project" value="TreeGrafter"/>
</dbReference>
<dbReference type="InterPro" id="IPR050156">
    <property type="entry name" value="TC-AMP_synthase_SUA5"/>
</dbReference>
<evidence type="ECO:0000256" key="14">
    <source>
        <dbReference type="PIRSR" id="PIRSR004930-1"/>
    </source>
</evidence>
<accession>A0A1D2LBU3</accession>
<evidence type="ECO:0000259" key="15">
    <source>
        <dbReference type="PROSITE" id="PS51163"/>
    </source>
</evidence>
<evidence type="ECO:0000256" key="3">
    <source>
        <dbReference type="ARBA" id="ARBA00012584"/>
    </source>
</evidence>
<dbReference type="FunFam" id="3.90.870.10:FF:000008">
    <property type="entry name" value="Threonylcarbamoyl-AMP synthase"/>
    <property type="match status" value="1"/>
</dbReference>
<feature type="binding site" evidence="14">
    <location>
        <position position="199"/>
    </location>
    <ligand>
        <name>ATP</name>
        <dbReference type="ChEBI" id="CHEBI:30616"/>
    </ligand>
</feature>
<dbReference type="PIRSF" id="PIRSF004930">
    <property type="entry name" value="Tln_factor_SUA5"/>
    <property type="match status" value="1"/>
</dbReference>
<dbReference type="OrthoDB" id="9814580at2"/>
<evidence type="ECO:0000256" key="2">
    <source>
        <dbReference type="ARBA" id="ARBA00007663"/>
    </source>
</evidence>
<reference evidence="16 17" key="1">
    <citation type="submission" date="2017-09" db="EMBL/GenBank/DDBJ databases">
        <title>Complete Genome Sequences of Two Strains of the Meat Spoilage Bacterium Brochothrix thermosphacta Isolated from Ground Chicken.</title>
        <authorList>
            <person name="Paoli G.C."/>
            <person name="Wijey C."/>
            <person name="Chen C.-Y."/>
            <person name="Nguyen L."/>
            <person name="Yan X."/>
            <person name="Irwin P.L."/>
        </authorList>
    </citation>
    <scope>NUCLEOTIDE SEQUENCE [LARGE SCALE GENOMIC DNA]</scope>
    <source>
        <strain evidence="16 17">BI</strain>
    </source>
</reference>
<sequence>MKGCMKMKTSFKEATTTDIDAAAALLQEGELVAFPTETVYGLGGDATVSDSVKKIYEAKGRPSDNPLIVHVAERTQLDAFVTDVSDEAQRLMDAFWPGPLTILLPVKEGALAPEVTAGLSTVAVRIPSHPVALAILKAADLPIAAPSANTSGKPSPTKASHVKEDLAGRIACIIDGGTTGVGVESTVLDCSGSQPVILRPGGVTKEALENVVGPVLTDVALKQTTAAPKAPGMKYTHYAPVAPAYLVDGTTDYFQACIRLFQLEGEVVGVLATTETLADLDADVKVSCGTQSDLASIAAELYDGLRTFNHHEEVTVILAETYAEAGIGQAIMNRLEKAAGHRYLRATDR</sequence>
<evidence type="ECO:0000256" key="11">
    <source>
        <dbReference type="ARBA" id="ARBA00029774"/>
    </source>
</evidence>
<keyword evidence="9 13" id="KW-0547">Nucleotide-binding</keyword>
<dbReference type="Pfam" id="PF03481">
    <property type="entry name" value="Sua5_C"/>
    <property type="match status" value="1"/>
</dbReference>
<evidence type="ECO:0000256" key="9">
    <source>
        <dbReference type="ARBA" id="ARBA00022741"/>
    </source>
</evidence>
<evidence type="ECO:0000256" key="4">
    <source>
        <dbReference type="ARBA" id="ARBA00015492"/>
    </source>
</evidence>
<name>A0A1D2LBU3_BROTH</name>
<feature type="binding site" evidence="14">
    <location>
        <position position="38"/>
    </location>
    <ligand>
        <name>L-threonine</name>
        <dbReference type="ChEBI" id="CHEBI:57926"/>
    </ligand>
</feature>
<comment type="function">
    <text evidence="13">Required for the formation of a threonylcarbamoyl group on adenosine at position 37 (t(6)A37) in tRNAs that read codons beginning with adenine.</text>
</comment>
<dbReference type="EC" id="2.7.7.87" evidence="3 13"/>
<protein>
    <recommendedName>
        <fullName evidence="4 13">Threonylcarbamoyl-AMP synthase</fullName>
        <shortName evidence="13">TC-AMP synthase</shortName>
        <ecNumber evidence="3 13">2.7.7.87</ecNumber>
    </recommendedName>
    <alternativeName>
        <fullName evidence="11 13">L-threonylcarbamoyladenylate synthase</fullName>
    </alternativeName>
</protein>
<feature type="binding site" evidence="14">
    <location>
        <position position="145"/>
    </location>
    <ligand>
        <name>L-threonine</name>
        <dbReference type="ChEBI" id="CHEBI:57926"/>
    </ligand>
</feature>
<dbReference type="InterPro" id="IPR010923">
    <property type="entry name" value="T(6)A37_SUA5"/>
</dbReference>
<proteinExistence type="inferred from homology"/>
<dbReference type="InterPro" id="IPR005145">
    <property type="entry name" value="Sua5_C"/>
</dbReference>
<dbReference type="GO" id="GO:0005524">
    <property type="term" value="F:ATP binding"/>
    <property type="evidence" value="ECO:0007669"/>
    <property type="project" value="UniProtKB-UniRule"/>
</dbReference>
<dbReference type="Gene3D" id="3.40.50.11030">
    <property type="entry name" value="Threonylcarbamoyl-AMP synthase, C-terminal domain"/>
    <property type="match status" value="1"/>
</dbReference>
<dbReference type="PANTHER" id="PTHR17490">
    <property type="entry name" value="SUA5"/>
    <property type="match status" value="1"/>
</dbReference>
<dbReference type="InterPro" id="IPR038385">
    <property type="entry name" value="Sua5/YwlC_C"/>
</dbReference>
<gene>
    <name evidence="16" type="ORF">CNY62_06860</name>
</gene>
<dbReference type="GO" id="GO:0008033">
    <property type="term" value="P:tRNA processing"/>
    <property type="evidence" value="ECO:0007669"/>
    <property type="project" value="UniProtKB-KW"/>
</dbReference>
<dbReference type="Pfam" id="PF01300">
    <property type="entry name" value="Sua5_yciO_yrdC"/>
    <property type="match status" value="1"/>
</dbReference>
<dbReference type="PANTHER" id="PTHR17490:SF16">
    <property type="entry name" value="THREONYLCARBAMOYL-AMP SYNTHASE"/>
    <property type="match status" value="1"/>
</dbReference>
<comment type="similarity">
    <text evidence="2 13">Belongs to the SUA5 family.</text>
</comment>
<evidence type="ECO:0000256" key="8">
    <source>
        <dbReference type="ARBA" id="ARBA00022695"/>
    </source>
</evidence>
<dbReference type="Gene3D" id="3.90.870.10">
    <property type="entry name" value="DHBP synthase"/>
    <property type="match status" value="1"/>
</dbReference>
<dbReference type="SUPFAM" id="SSF55821">
    <property type="entry name" value="YrdC/RibB"/>
    <property type="match status" value="1"/>
</dbReference>
<dbReference type="AlphaFoldDB" id="A0A1D2LBU3"/>
<feature type="binding site" evidence="14">
    <location>
        <position position="147"/>
    </location>
    <ligand>
        <name>ATP</name>
        <dbReference type="ChEBI" id="CHEBI:30616"/>
    </ligand>
</feature>
<dbReference type="GO" id="GO:0006450">
    <property type="term" value="P:regulation of translational fidelity"/>
    <property type="evidence" value="ECO:0007669"/>
    <property type="project" value="TreeGrafter"/>
</dbReference>
<feature type="binding site" evidence="14">
    <location>
        <position position="155"/>
    </location>
    <ligand>
        <name>ATP</name>
        <dbReference type="ChEBI" id="CHEBI:30616"/>
    </ligand>
</feature>
<evidence type="ECO:0000256" key="5">
    <source>
        <dbReference type="ARBA" id="ARBA00022490"/>
    </source>
</evidence>
<feature type="binding site" evidence="14">
    <location>
        <position position="238"/>
    </location>
    <ligand>
        <name>ATP</name>
        <dbReference type="ChEBI" id="CHEBI:30616"/>
    </ligand>
</feature>
<evidence type="ECO:0000313" key="16">
    <source>
        <dbReference type="EMBL" id="ATF26132.1"/>
    </source>
</evidence>
<comment type="subcellular location">
    <subcellularLocation>
        <location evidence="1 13">Cytoplasm</location>
    </subcellularLocation>
</comment>
<keyword evidence="5 13" id="KW-0963">Cytoplasm</keyword>
<dbReference type="InterPro" id="IPR006070">
    <property type="entry name" value="Sua5-like_dom"/>
</dbReference>
<dbReference type="EMBL" id="CP023483">
    <property type="protein sequence ID" value="ATF26132.1"/>
    <property type="molecule type" value="Genomic_DNA"/>
</dbReference>
<comment type="catalytic activity">
    <reaction evidence="12 13">
        <text>L-threonine + hydrogencarbonate + ATP = L-threonylcarbamoyladenylate + diphosphate + H2O</text>
        <dbReference type="Rhea" id="RHEA:36407"/>
        <dbReference type="ChEBI" id="CHEBI:15377"/>
        <dbReference type="ChEBI" id="CHEBI:17544"/>
        <dbReference type="ChEBI" id="CHEBI:30616"/>
        <dbReference type="ChEBI" id="CHEBI:33019"/>
        <dbReference type="ChEBI" id="CHEBI:57926"/>
        <dbReference type="ChEBI" id="CHEBI:73682"/>
        <dbReference type="EC" id="2.7.7.87"/>
    </reaction>
</comment>
<dbReference type="NCBIfam" id="TIGR00057">
    <property type="entry name" value="L-threonylcarbamoyladenylate synthase"/>
    <property type="match status" value="1"/>
</dbReference>
<dbReference type="GO" id="GO:0005737">
    <property type="term" value="C:cytoplasm"/>
    <property type="evidence" value="ECO:0007669"/>
    <property type="project" value="UniProtKB-SubCell"/>
</dbReference>
<dbReference type="FunFam" id="3.40.50.11030:FF:000001">
    <property type="entry name" value="Threonylcarbamoyl-AMP synthase"/>
    <property type="match status" value="1"/>
</dbReference>
<dbReference type="STRING" id="2756.BFR44_09810"/>
<keyword evidence="7 13" id="KW-0819">tRNA processing</keyword>
<evidence type="ECO:0000256" key="10">
    <source>
        <dbReference type="ARBA" id="ARBA00022840"/>
    </source>
</evidence>
<evidence type="ECO:0000256" key="12">
    <source>
        <dbReference type="ARBA" id="ARBA00048366"/>
    </source>
</evidence>
<feature type="domain" description="YrdC-like" evidence="15">
    <location>
        <begin position="16"/>
        <end position="203"/>
    </location>
</feature>
<dbReference type="Proteomes" id="UP000243591">
    <property type="component" value="Chromosome"/>
</dbReference>